<evidence type="ECO:0000313" key="6">
    <source>
        <dbReference type="EMBL" id="KAK0429359.1"/>
    </source>
</evidence>
<proteinExistence type="inferred from homology"/>
<evidence type="ECO:0000259" key="5">
    <source>
        <dbReference type="Pfam" id="PF04935"/>
    </source>
</evidence>
<keyword evidence="7" id="KW-1185">Reference proteome</keyword>
<comment type="similarity">
    <text evidence="2">Belongs to the SURF6 family.</text>
</comment>
<reference evidence="6" key="1">
    <citation type="submission" date="2023-06" db="EMBL/GenBank/DDBJ databases">
        <title>Genomic analysis of the entomopathogenic nematode Steinernema hermaphroditum.</title>
        <authorList>
            <person name="Schwarz E.M."/>
            <person name="Heppert J.K."/>
            <person name="Baniya A."/>
            <person name="Schwartz H.T."/>
            <person name="Tan C.-H."/>
            <person name="Antoshechkin I."/>
            <person name="Sternberg P.W."/>
            <person name="Goodrich-Blair H."/>
            <person name="Dillman A.R."/>
        </authorList>
    </citation>
    <scope>NUCLEOTIDE SEQUENCE</scope>
    <source>
        <strain evidence="6">PS9179</strain>
        <tissue evidence="6">Whole animal</tissue>
    </source>
</reference>
<dbReference type="Pfam" id="PF04935">
    <property type="entry name" value="SURF6"/>
    <property type="match status" value="1"/>
</dbReference>
<dbReference type="AlphaFoldDB" id="A0AA39ITE8"/>
<dbReference type="InterPro" id="IPR029190">
    <property type="entry name" value="Rrp14/SURF6_C"/>
</dbReference>
<evidence type="ECO:0000256" key="2">
    <source>
        <dbReference type="ARBA" id="ARBA00005904"/>
    </source>
</evidence>
<sequence>MTEDFTFSRFDFVVKNEDKKETRNDKRDKFQGKDYKRLLEKAEKRKERIAGVREKDPEKAEKIEENIRWKNAMQRAAGVKVKDDIGLLKKSLKRKEKMKQNKKKKWGNREKQVKADEAKKQQKRETNLQKRRDTVKKAKMDKLRKKGRIA</sequence>
<evidence type="ECO:0000256" key="4">
    <source>
        <dbReference type="SAM" id="MobiDB-lite"/>
    </source>
</evidence>
<dbReference type="Proteomes" id="UP001175271">
    <property type="component" value="Unassembled WGS sequence"/>
</dbReference>
<dbReference type="GO" id="GO:0003677">
    <property type="term" value="F:DNA binding"/>
    <property type="evidence" value="ECO:0007669"/>
    <property type="project" value="TreeGrafter"/>
</dbReference>
<feature type="region of interest" description="Disordered" evidence="4">
    <location>
        <begin position="89"/>
        <end position="150"/>
    </location>
</feature>
<dbReference type="GO" id="GO:0042273">
    <property type="term" value="P:ribosomal large subunit biogenesis"/>
    <property type="evidence" value="ECO:0007669"/>
    <property type="project" value="TreeGrafter"/>
</dbReference>
<name>A0AA39ITE8_9BILA</name>
<dbReference type="GO" id="GO:0005730">
    <property type="term" value="C:nucleolus"/>
    <property type="evidence" value="ECO:0007669"/>
    <property type="project" value="TreeGrafter"/>
</dbReference>
<evidence type="ECO:0000313" key="7">
    <source>
        <dbReference type="Proteomes" id="UP001175271"/>
    </source>
</evidence>
<dbReference type="PANTHER" id="PTHR14369:SF0">
    <property type="entry name" value="SURFEIT LOCUS PROTEIN 6"/>
    <property type="match status" value="1"/>
</dbReference>
<comment type="caution">
    <text evidence="6">The sequence shown here is derived from an EMBL/GenBank/DDBJ whole genome shotgun (WGS) entry which is preliminary data.</text>
</comment>
<evidence type="ECO:0000256" key="1">
    <source>
        <dbReference type="ARBA" id="ARBA00004123"/>
    </source>
</evidence>
<feature type="compositionally biased region" description="Basic residues" evidence="4">
    <location>
        <begin position="90"/>
        <end position="106"/>
    </location>
</feature>
<evidence type="ECO:0000256" key="3">
    <source>
        <dbReference type="ARBA" id="ARBA00023242"/>
    </source>
</evidence>
<dbReference type="GO" id="GO:0003723">
    <property type="term" value="F:RNA binding"/>
    <property type="evidence" value="ECO:0007669"/>
    <property type="project" value="TreeGrafter"/>
</dbReference>
<protein>
    <recommendedName>
        <fullName evidence="5">Ribosomal RNA-processing protein 14/surfeit locus protein 6 C-terminal domain-containing protein</fullName>
    </recommendedName>
</protein>
<dbReference type="InterPro" id="IPR007019">
    <property type="entry name" value="SURF6"/>
</dbReference>
<gene>
    <name evidence="6" type="ORF">QR680_011342</name>
</gene>
<organism evidence="6 7">
    <name type="scientific">Steinernema hermaphroditum</name>
    <dbReference type="NCBI Taxonomy" id="289476"/>
    <lineage>
        <taxon>Eukaryota</taxon>
        <taxon>Metazoa</taxon>
        <taxon>Ecdysozoa</taxon>
        <taxon>Nematoda</taxon>
        <taxon>Chromadorea</taxon>
        <taxon>Rhabditida</taxon>
        <taxon>Tylenchina</taxon>
        <taxon>Panagrolaimomorpha</taxon>
        <taxon>Strongyloidoidea</taxon>
        <taxon>Steinernematidae</taxon>
        <taxon>Steinernema</taxon>
    </lineage>
</organism>
<accession>A0AA39ITE8</accession>
<dbReference type="PANTHER" id="PTHR14369">
    <property type="entry name" value="SURFEIT LOCUS PROTEIN 6"/>
    <property type="match status" value="1"/>
</dbReference>
<keyword evidence="3" id="KW-0539">Nucleus</keyword>
<dbReference type="EMBL" id="JAUCMV010000001">
    <property type="protein sequence ID" value="KAK0429359.1"/>
    <property type="molecule type" value="Genomic_DNA"/>
</dbReference>
<feature type="compositionally biased region" description="Basic and acidic residues" evidence="4">
    <location>
        <begin position="107"/>
        <end position="141"/>
    </location>
</feature>
<feature type="domain" description="Ribosomal RNA-processing protein 14/surfeit locus protein 6 C-terminal" evidence="5">
    <location>
        <begin position="3"/>
        <end position="140"/>
    </location>
</feature>
<dbReference type="GO" id="GO:0042274">
    <property type="term" value="P:ribosomal small subunit biogenesis"/>
    <property type="evidence" value="ECO:0007669"/>
    <property type="project" value="TreeGrafter"/>
</dbReference>
<comment type="subcellular location">
    <subcellularLocation>
        <location evidence="1">Nucleus</location>
    </subcellularLocation>
</comment>